<evidence type="ECO:0000313" key="1">
    <source>
        <dbReference type="EMBL" id="KAI0085229.1"/>
    </source>
</evidence>
<comment type="caution">
    <text evidence="1">The sequence shown here is derived from an EMBL/GenBank/DDBJ whole genome shotgun (WGS) entry which is preliminary data.</text>
</comment>
<organism evidence="1 2">
    <name type="scientific">Irpex rosettiformis</name>
    <dbReference type="NCBI Taxonomy" id="378272"/>
    <lineage>
        <taxon>Eukaryota</taxon>
        <taxon>Fungi</taxon>
        <taxon>Dikarya</taxon>
        <taxon>Basidiomycota</taxon>
        <taxon>Agaricomycotina</taxon>
        <taxon>Agaricomycetes</taxon>
        <taxon>Polyporales</taxon>
        <taxon>Irpicaceae</taxon>
        <taxon>Irpex</taxon>
    </lineage>
</organism>
<reference evidence="1" key="1">
    <citation type="journal article" date="2021" name="Environ. Microbiol.">
        <title>Gene family expansions and transcriptome signatures uncover fungal adaptations to wood decay.</title>
        <authorList>
            <person name="Hage H."/>
            <person name="Miyauchi S."/>
            <person name="Viragh M."/>
            <person name="Drula E."/>
            <person name="Min B."/>
            <person name="Chaduli D."/>
            <person name="Navarro D."/>
            <person name="Favel A."/>
            <person name="Norest M."/>
            <person name="Lesage-Meessen L."/>
            <person name="Balint B."/>
            <person name="Merenyi Z."/>
            <person name="de Eugenio L."/>
            <person name="Morin E."/>
            <person name="Martinez A.T."/>
            <person name="Baldrian P."/>
            <person name="Stursova M."/>
            <person name="Martinez M.J."/>
            <person name="Novotny C."/>
            <person name="Magnuson J.K."/>
            <person name="Spatafora J.W."/>
            <person name="Maurice S."/>
            <person name="Pangilinan J."/>
            <person name="Andreopoulos W."/>
            <person name="LaButti K."/>
            <person name="Hundley H."/>
            <person name="Na H."/>
            <person name="Kuo A."/>
            <person name="Barry K."/>
            <person name="Lipzen A."/>
            <person name="Henrissat B."/>
            <person name="Riley R."/>
            <person name="Ahrendt S."/>
            <person name="Nagy L.G."/>
            <person name="Grigoriev I.V."/>
            <person name="Martin F."/>
            <person name="Rosso M.N."/>
        </authorList>
    </citation>
    <scope>NUCLEOTIDE SEQUENCE</scope>
    <source>
        <strain evidence="1">CBS 384.51</strain>
    </source>
</reference>
<sequence length="537" mass="58904">MTDVERGYARLHTTDSSDSLELNDLSSHSASSTSHGPNEQTNTNGDTTGPLQPQDSIIVEFRKRRQIFWDRLQGKGRRVPGWGKSGKNLLRSSVLNVFFIFIPFAWASHFMNTNGHWPTQLTFALCFLSIIPLEKTFDWGGEQMSLYLGKGLGDLVTITLNNAVEAALAVALLRKCELRLLQATIVGVVILHLLLIPGTAFLAGGAQILEQELHAHHAQLNLSLLAIGVLTILLPTALFASLDRGAQSIATNGIAQYSGTLLTDLTRDKILRMSRGLAVVLLLVYVMSRVFLHNPPGEGNALKVAPNAPEQLKHEEHMLEQTEPEINPWACVLLLVITVAIMAATAEFLVESIEGVRESGHIQEEWFGLILLPVVSFSADGVVAIVYFAHSLLNHITGRKPLEPQGFAKARAIDLSIQFTLFWMPFLVLLGWWINKPMHLLFDYFEVAVVLGSCFLVNYITADAKTNWVEGLIMVCFYIMIAICAWFYVGQPELEIMLNCPGSVLEALAAEAAGEGAAGEGGGAAIEHATRMLKTML</sequence>
<evidence type="ECO:0000313" key="2">
    <source>
        <dbReference type="Proteomes" id="UP001055072"/>
    </source>
</evidence>
<protein>
    <submittedName>
        <fullName evidence="1">Uncharacterized protein</fullName>
    </submittedName>
</protein>
<dbReference type="EMBL" id="MU274933">
    <property type="protein sequence ID" value="KAI0085229.1"/>
    <property type="molecule type" value="Genomic_DNA"/>
</dbReference>
<proteinExistence type="predicted"/>
<gene>
    <name evidence="1" type="ORF">BDY19DRAFT_966909</name>
</gene>
<keyword evidence="2" id="KW-1185">Reference proteome</keyword>
<dbReference type="Proteomes" id="UP001055072">
    <property type="component" value="Unassembled WGS sequence"/>
</dbReference>
<accession>A0ACB8TTN2</accession>
<name>A0ACB8TTN2_9APHY</name>